<feature type="region of interest" description="Disordered" evidence="1">
    <location>
        <begin position="1"/>
        <end position="44"/>
    </location>
</feature>
<accession>A0AA88VJ46</accession>
<proteinExistence type="predicted"/>
<keyword evidence="3" id="KW-1185">Reference proteome</keyword>
<evidence type="ECO:0000313" key="2">
    <source>
        <dbReference type="EMBL" id="KAK3009936.1"/>
    </source>
</evidence>
<reference evidence="2" key="1">
    <citation type="submission" date="2022-12" db="EMBL/GenBank/DDBJ databases">
        <title>Draft genome assemblies for two species of Escallonia (Escalloniales).</title>
        <authorList>
            <person name="Chanderbali A."/>
            <person name="Dervinis C."/>
            <person name="Anghel I."/>
            <person name="Soltis D."/>
            <person name="Soltis P."/>
            <person name="Zapata F."/>
        </authorList>
    </citation>
    <scope>NUCLEOTIDE SEQUENCE</scope>
    <source>
        <strain evidence="2">UCBG64.0493</strain>
        <tissue evidence="2">Leaf</tissue>
    </source>
</reference>
<sequence length="288" mass="32329">MCVQEEEKLKSEQPDDAHVAMTGPCKGKGNEKKFGEGNMQGNKSASVTKTDKFVGGKPLQITFAESLKTMNGNDVVPKTCEDYQIEREKVLRLCIAEGFVEYNKIKKPQPSHTVKPTTCQMHDLVPELAISMSEAEKSSVMYNGEGRNEEMEKQRKQVGTHTIYNETPITIASGWGMEKVGCPNAAVPLGANISPNAAVPLEANIFSKRRRYWRHRLLLDDFDLQCLQWSSSCTLWPFCLSSVPSSLLSFSWGFNCWGCYILFLINSTTRIKVKDVQNYMVQNPLTIT</sequence>
<dbReference type="Proteomes" id="UP001188597">
    <property type="component" value="Unassembled WGS sequence"/>
</dbReference>
<evidence type="ECO:0000313" key="3">
    <source>
        <dbReference type="Proteomes" id="UP001188597"/>
    </source>
</evidence>
<organism evidence="2 3">
    <name type="scientific">Escallonia herrerae</name>
    <dbReference type="NCBI Taxonomy" id="1293975"/>
    <lineage>
        <taxon>Eukaryota</taxon>
        <taxon>Viridiplantae</taxon>
        <taxon>Streptophyta</taxon>
        <taxon>Embryophyta</taxon>
        <taxon>Tracheophyta</taxon>
        <taxon>Spermatophyta</taxon>
        <taxon>Magnoliopsida</taxon>
        <taxon>eudicotyledons</taxon>
        <taxon>Gunneridae</taxon>
        <taxon>Pentapetalae</taxon>
        <taxon>asterids</taxon>
        <taxon>campanulids</taxon>
        <taxon>Escalloniales</taxon>
        <taxon>Escalloniaceae</taxon>
        <taxon>Escallonia</taxon>
    </lineage>
</organism>
<protein>
    <submittedName>
        <fullName evidence="2">Uncharacterized protein</fullName>
    </submittedName>
</protein>
<name>A0AA88VJ46_9ASTE</name>
<gene>
    <name evidence="2" type="ORF">RJ639_011610</name>
</gene>
<dbReference type="EMBL" id="JAVXUP010001593">
    <property type="protein sequence ID" value="KAK3009936.1"/>
    <property type="molecule type" value="Genomic_DNA"/>
</dbReference>
<feature type="compositionally biased region" description="Basic and acidic residues" evidence="1">
    <location>
        <begin position="1"/>
        <end position="18"/>
    </location>
</feature>
<evidence type="ECO:0000256" key="1">
    <source>
        <dbReference type="SAM" id="MobiDB-lite"/>
    </source>
</evidence>
<comment type="caution">
    <text evidence="2">The sequence shown here is derived from an EMBL/GenBank/DDBJ whole genome shotgun (WGS) entry which is preliminary data.</text>
</comment>
<dbReference type="AlphaFoldDB" id="A0AA88VJ46"/>